<dbReference type="Proteomes" id="UP001268683">
    <property type="component" value="Chromosome"/>
</dbReference>
<evidence type="ECO:0000313" key="2">
    <source>
        <dbReference type="Proteomes" id="UP001268683"/>
    </source>
</evidence>
<accession>A0AA52H9F5</accession>
<proteinExistence type="predicted"/>
<organism evidence="1 2">
    <name type="scientific">Temperatibacter marinus</name>
    <dbReference type="NCBI Taxonomy" id="1456591"/>
    <lineage>
        <taxon>Bacteria</taxon>
        <taxon>Pseudomonadati</taxon>
        <taxon>Pseudomonadota</taxon>
        <taxon>Alphaproteobacteria</taxon>
        <taxon>Kordiimonadales</taxon>
        <taxon>Temperatibacteraceae</taxon>
        <taxon>Temperatibacter</taxon>
    </lineage>
</organism>
<dbReference type="KEGG" id="tmk:QGN29_02015"/>
<evidence type="ECO:0000313" key="1">
    <source>
        <dbReference type="EMBL" id="WND03141.1"/>
    </source>
</evidence>
<keyword evidence="2" id="KW-1185">Reference proteome</keyword>
<name>A0AA52H9F5_9PROT</name>
<dbReference type="AlphaFoldDB" id="A0AA52H9F5"/>
<protein>
    <submittedName>
        <fullName evidence="1">Uncharacterized protein</fullName>
    </submittedName>
</protein>
<dbReference type="EMBL" id="CP123872">
    <property type="protein sequence ID" value="WND03141.1"/>
    <property type="molecule type" value="Genomic_DNA"/>
</dbReference>
<reference evidence="1" key="1">
    <citation type="submission" date="2023-04" db="EMBL/GenBank/DDBJ databases">
        <title>Complete genome sequence of Temperatibacter marinus.</title>
        <authorList>
            <person name="Rong J.-C."/>
            <person name="Yi M.-L."/>
            <person name="Zhao Q."/>
        </authorList>
    </citation>
    <scope>NUCLEOTIDE SEQUENCE</scope>
    <source>
        <strain evidence="1">NBRC 110045</strain>
    </source>
</reference>
<dbReference type="RefSeq" id="WP_310798990.1">
    <property type="nucleotide sequence ID" value="NZ_CP123872.1"/>
</dbReference>
<sequence>MSSHIFCPLCQPEAISGEMKATYTIAYDGGVLIECSSCGNFRTPSMKMVGTLKDPTFDQDDRHLLKRLIMTENSMGMVARLHNQILH</sequence>
<gene>
    <name evidence="1" type="ORF">QGN29_02015</name>
</gene>